<dbReference type="Pfam" id="PF00653">
    <property type="entry name" value="BIR"/>
    <property type="match status" value="4"/>
</dbReference>
<dbReference type="GO" id="GO:0005634">
    <property type="term" value="C:nucleus"/>
    <property type="evidence" value="ECO:0007669"/>
    <property type="project" value="TreeGrafter"/>
</dbReference>
<dbReference type="GO" id="GO:0043027">
    <property type="term" value="F:cysteine-type endopeptidase inhibitor activity involved in apoptotic process"/>
    <property type="evidence" value="ECO:0007669"/>
    <property type="project" value="TreeGrafter"/>
</dbReference>
<dbReference type="InterPro" id="IPR013083">
    <property type="entry name" value="Znf_RING/FYVE/PHD"/>
</dbReference>
<dbReference type="AlphaFoldDB" id="A0AAV4W3E7"/>
<dbReference type="InterPro" id="IPR001370">
    <property type="entry name" value="BIR_rpt"/>
</dbReference>
<dbReference type="SMART" id="SM00238">
    <property type="entry name" value="BIR"/>
    <property type="match status" value="4"/>
</dbReference>
<reference evidence="6 7" key="1">
    <citation type="submission" date="2021-06" db="EMBL/GenBank/DDBJ databases">
        <title>Caerostris darwini draft genome.</title>
        <authorList>
            <person name="Kono N."/>
            <person name="Arakawa K."/>
        </authorList>
    </citation>
    <scope>NUCLEOTIDE SEQUENCE [LARGE SCALE GENOMIC DNA]</scope>
</reference>
<dbReference type="GO" id="GO:0061630">
    <property type="term" value="F:ubiquitin protein ligase activity"/>
    <property type="evidence" value="ECO:0007669"/>
    <property type="project" value="TreeGrafter"/>
</dbReference>
<dbReference type="InterPro" id="IPR001841">
    <property type="entry name" value="Znf_RING"/>
</dbReference>
<evidence type="ECO:0000256" key="1">
    <source>
        <dbReference type="ARBA" id="ARBA00006672"/>
    </source>
</evidence>
<dbReference type="Pfam" id="PF13920">
    <property type="entry name" value="zf-C3HC4_3"/>
    <property type="match status" value="1"/>
</dbReference>
<dbReference type="Gene3D" id="3.30.40.10">
    <property type="entry name" value="Zinc/RING finger domain, C3HC4 (zinc finger)"/>
    <property type="match status" value="1"/>
</dbReference>
<evidence type="ECO:0000313" key="7">
    <source>
        <dbReference type="Proteomes" id="UP001054837"/>
    </source>
</evidence>
<feature type="domain" description="RING-type" evidence="5">
    <location>
        <begin position="415"/>
        <end position="450"/>
    </location>
</feature>
<gene>
    <name evidence="6" type="primary">BIRC2</name>
    <name evidence="6" type="ORF">CDAR_422721</name>
</gene>
<evidence type="ECO:0000256" key="4">
    <source>
        <dbReference type="PROSITE-ProRule" id="PRU00175"/>
    </source>
</evidence>
<dbReference type="Gene3D" id="1.10.1170.10">
    <property type="entry name" value="Inhibitor Of Apoptosis Protein (2mihbC-IAP-1), Chain A"/>
    <property type="match status" value="4"/>
</dbReference>
<dbReference type="SUPFAM" id="SSF57924">
    <property type="entry name" value="Inhibitor of apoptosis (IAP) repeat"/>
    <property type="match status" value="4"/>
</dbReference>
<name>A0AAV4W3E7_9ARAC</name>
<dbReference type="Proteomes" id="UP001054837">
    <property type="component" value="Unassembled WGS sequence"/>
</dbReference>
<dbReference type="GO" id="GO:0008270">
    <property type="term" value="F:zinc ion binding"/>
    <property type="evidence" value="ECO:0007669"/>
    <property type="project" value="UniProtKB-KW"/>
</dbReference>
<dbReference type="PROSITE" id="PS50089">
    <property type="entry name" value="ZF_RING_2"/>
    <property type="match status" value="1"/>
</dbReference>
<organism evidence="6 7">
    <name type="scientific">Caerostris darwini</name>
    <dbReference type="NCBI Taxonomy" id="1538125"/>
    <lineage>
        <taxon>Eukaryota</taxon>
        <taxon>Metazoa</taxon>
        <taxon>Ecdysozoa</taxon>
        <taxon>Arthropoda</taxon>
        <taxon>Chelicerata</taxon>
        <taxon>Arachnida</taxon>
        <taxon>Araneae</taxon>
        <taxon>Araneomorphae</taxon>
        <taxon>Entelegynae</taxon>
        <taxon>Araneoidea</taxon>
        <taxon>Araneidae</taxon>
        <taxon>Caerostris</taxon>
    </lineage>
</organism>
<comment type="similarity">
    <text evidence="1">Belongs to the IAP family.</text>
</comment>
<evidence type="ECO:0000259" key="5">
    <source>
        <dbReference type="PROSITE" id="PS50089"/>
    </source>
</evidence>
<dbReference type="PANTHER" id="PTHR10044">
    <property type="entry name" value="INHIBITOR OF APOPTOSIS"/>
    <property type="match status" value="1"/>
</dbReference>
<comment type="caution">
    <text evidence="6">The sequence shown here is derived from an EMBL/GenBank/DDBJ whole genome shotgun (WGS) entry which is preliminary data.</text>
</comment>
<protein>
    <submittedName>
        <fullName evidence="6">Baculoviral IAP repeat-containing protein 2</fullName>
    </submittedName>
</protein>
<dbReference type="GO" id="GO:0005737">
    <property type="term" value="C:cytoplasm"/>
    <property type="evidence" value="ECO:0007669"/>
    <property type="project" value="TreeGrafter"/>
</dbReference>
<dbReference type="CDD" id="cd00022">
    <property type="entry name" value="BIR"/>
    <property type="match status" value="3"/>
</dbReference>
<keyword evidence="2 4" id="KW-0863">Zinc-finger</keyword>
<evidence type="ECO:0000313" key="6">
    <source>
        <dbReference type="EMBL" id="GIY77290.1"/>
    </source>
</evidence>
<dbReference type="GO" id="GO:0043066">
    <property type="term" value="P:negative regulation of apoptotic process"/>
    <property type="evidence" value="ECO:0007669"/>
    <property type="project" value="TreeGrafter"/>
</dbReference>
<evidence type="ECO:0000256" key="2">
    <source>
        <dbReference type="ARBA" id="ARBA00022771"/>
    </source>
</evidence>
<keyword evidence="2 4" id="KW-0479">Metal-binding</keyword>
<dbReference type="GO" id="GO:0031398">
    <property type="term" value="P:positive regulation of protein ubiquitination"/>
    <property type="evidence" value="ECO:0007669"/>
    <property type="project" value="TreeGrafter"/>
</dbReference>
<sequence length="462" mass="54957">MIEYSLPKRILNTLLTNDEYNELKDEKERLETFRGWPNRYPLPEQLIEYGFIYIHSADRVQCVFCKVVLHDWKLDHKPLQRHAETSPNCPFLRGLNVGNIPLQEKYNIVRLYRWHDCKRWETSSDMNEASKRLDSFQNWPHHIYLDKNEFVHSGLYFTGVLDCVKCFSCNVEMYDWDLNDDPMLYHKLYSPDCEYLKTIKIPCPLDNEMDYMFYKKEIHRLDSFTDWNCLWTYPQDPSALATQGFFYNKNGNVVQCVFCGGTIAEWNDEKPIIEKHVELSYKCPFLLGRPVGNEPKDPVQQIKSLDNYSNGEMMHEEKRRETFKTWPHFGLDTRELAHVGFYYIGKRDLVKCFKCDGVLGDWSRYDDPWLEHERFFPKCEYVKMMNGFRREGTGAHVYKILNPYKLKKERDGETCNICQSGDLNTLFEPCCHLVSCEDCSLNLYTCPVCRKDIIRKKRIYRG</sequence>
<dbReference type="EMBL" id="BPLQ01014095">
    <property type="protein sequence ID" value="GIY77290.1"/>
    <property type="molecule type" value="Genomic_DNA"/>
</dbReference>
<dbReference type="PROSITE" id="PS50143">
    <property type="entry name" value="BIR_REPEAT_2"/>
    <property type="match status" value="4"/>
</dbReference>
<keyword evidence="7" id="KW-1185">Reference proteome</keyword>
<accession>A0AAV4W3E7</accession>
<dbReference type="PANTHER" id="PTHR10044:SF139">
    <property type="entry name" value="DEATH-ASSOCIATED INHIBITOR OF APOPTOSIS 2"/>
    <property type="match status" value="1"/>
</dbReference>
<evidence type="ECO:0000256" key="3">
    <source>
        <dbReference type="ARBA" id="ARBA00022833"/>
    </source>
</evidence>
<keyword evidence="3" id="KW-0862">Zinc</keyword>
<dbReference type="GO" id="GO:0051726">
    <property type="term" value="P:regulation of cell cycle"/>
    <property type="evidence" value="ECO:0007669"/>
    <property type="project" value="TreeGrafter"/>
</dbReference>
<dbReference type="InterPro" id="IPR050784">
    <property type="entry name" value="IAP"/>
</dbReference>
<proteinExistence type="inferred from homology"/>